<keyword evidence="3" id="KW-1185">Reference proteome</keyword>
<keyword evidence="1" id="KW-0472">Membrane</keyword>
<evidence type="ECO:0000313" key="3">
    <source>
        <dbReference type="Proteomes" id="UP001233999"/>
    </source>
</evidence>
<dbReference type="Proteomes" id="UP001233999">
    <property type="component" value="Unassembled WGS sequence"/>
</dbReference>
<organism evidence="2 3">
    <name type="scientific">Diploptera punctata</name>
    <name type="common">Pacific beetle cockroach</name>
    <dbReference type="NCBI Taxonomy" id="6984"/>
    <lineage>
        <taxon>Eukaryota</taxon>
        <taxon>Metazoa</taxon>
        <taxon>Ecdysozoa</taxon>
        <taxon>Arthropoda</taxon>
        <taxon>Hexapoda</taxon>
        <taxon>Insecta</taxon>
        <taxon>Pterygota</taxon>
        <taxon>Neoptera</taxon>
        <taxon>Polyneoptera</taxon>
        <taxon>Dictyoptera</taxon>
        <taxon>Blattodea</taxon>
        <taxon>Blaberoidea</taxon>
        <taxon>Blaberidae</taxon>
        <taxon>Diplopterinae</taxon>
        <taxon>Diploptera</taxon>
    </lineage>
</organism>
<dbReference type="EMBL" id="JASPKZ010001962">
    <property type="protein sequence ID" value="KAJ9596757.1"/>
    <property type="molecule type" value="Genomic_DNA"/>
</dbReference>
<comment type="caution">
    <text evidence="2">The sequence shown here is derived from an EMBL/GenBank/DDBJ whole genome shotgun (WGS) entry which is preliminary data.</text>
</comment>
<keyword evidence="1" id="KW-1133">Transmembrane helix</keyword>
<name>A0AAD8EP47_DIPPU</name>
<proteinExistence type="predicted"/>
<sequence>MCDALCRVYLCSPYSLPGCPNRLLTSFFITFLGGLGISVSLFITMLQYPFAYFTDETGCVYDWILNTVPFAMGLRRQYSLRPLFQSFITESY</sequence>
<protein>
    <submittedName>
        <fullName evidence="2">Uncharacterized protein</fullName>
    </submittedName>
</protein>
<keyword evidence="1" id="KW-0812">Transmembrane</keyword>
<gene>
    <name evidence="2" type="ORF">L9F63_012215</name>
</gene>
<evidence type="ECO:0000256" key="1">
    <source>
        <dbReference type="SAM" id="Phobius"/>
    </source>
</evidence>
<accession>A0AAD8EP47</accession>
<reference evidence="2" key="2">
    <citation type="submission" date="2023-05" db="EMBL/GenBank/DDBJ databases">
        <authorList>
            <person name="Fouks B."/>
        </authorList>
    </citation>
    <scope>NUCLEOTIDE SEQUENCE</scope>
    <source>
        <strain evidence="2">Stay&amp;Tobe</strain>
        <tissue evidence="2">Testes</tissue>
    </source>
</reference>
<dbReference type="AlphaFoldDB" id="A0AAD8EP47"/>
<evidence type="ECO:0000313" key="2">
    <source>
        <dbReference type="EMBL" id="KAJ9596757.1"/>
    </source>
</evidence>
<feature type="non-terminal residue" evidence="2">
    <location>
        <position position="1"/>
    </location>
</feature>
<feature type="transmembrane region" description="Helical" evidence="1">
    <location>
        <begin position="23"/>
        <end position="43"/>
    </location>
</feature>
<feature type="non-terminal residue" evidence="2">
    <location>
        <position position="92"/>
    </location>
</feature>
<reference evidence="2" key="1">
    <citation type="journal article" date="2023" name="IScience">
        <title>Live-bearing cockroach genome reveals convergent evolutionary mechanisms linked to viviparity in insects and beyond.</title>
        <authorList>
            <person name="Fouks B."/>
            <person name="Harrison M.C."/>
            <person name="Mikhailova A.A."/>
            <person name="Marchal E."/>
            <person name="English S."/>
            <person name="Carruthers M."/>
            <person name="Jennings E.C."/>
            <person name="Chiamaka E.L."/>
            <person name="Frigard R.A."/>
            <person name="Pippel M."/>
            <person name="Attardo G.M."/>
            <person name="Benoit J.B."/>
            <person name="Bornberg-Bauer E."/>
            <person name="Tobe S.S."/>
        </authorList>
    </citation>
    <scope>NUCLEOTIDE SEQUENCE</scope>
    <source>
        <strain evidence="2">Stay&amp;Tobe</strain>
    </source>
</reference>